<proteinExistence type="predicted"/>
<dbReference type="PANTHER" id="PTHR46309:SF21">
    <property type="entry name" value="ACYL-COA N-ACYLTRANSFERASE WITH RING_FYVE_PHD-TYPE ZINC FINGER PROTEIN"/>
    <property type="match status" value="1"/>
</dbReference>
<evidence type="ECO:0000256" key="1">
    <source>
        <dbReference type="ARBA" id="ARBA00022771"/>
    </source>
</evidence>
<dbReference type="SUPFAM" id="SSF57903">
    <property type="entry name" value="FYVE/PHD zinc finger"/>
    <property type="match status" value="1"/>
</dbReference>
<organism evidence="3 4">
    <name type="scientific">Leersia perrieri</name>
    <dbReference type="NCBI Taxonomy" id="77586"/>
    <lineage>
        <taxon>Eukaryota</taxon>
        <taxon>Viridiplantae</taxon>
        <taxon>Streptophyta</taxon>
        <taxon>Embryophyta</taxon>
        <taxon>Tracheophyta</taxon>
        <taxon>Spermatophyta</taxon>
        <taxon>Magnoliopsida</taxon>
        <taxon>Liliopsida</taxon>
        <taxon>Poales</taxon>
        <taxon>Poaceae</taxon>
        <taxon>BOP clade</taxon>
        <taxon>Oryzoideae</taxon>
        <taxon>Oryzeae</taxon>
        <taxon>Oryzinae</taxon>
        <taxon>Leersia</taxon>
    </lineage>
</organism>
<dbReference type="GO" id="GO:0008270">
    <property type="term" value="F:zinc ion binding"/>
    <property type="evidence" value="ECO:0007669"/>
    <property type="project" value="UniProtKB-KW"/>
</dbReference>
<dbReference type="EnsemblPlants" id="LPERR04G02930.1">
    <property type="protein sequence ID" value="LPERR04G02930.1"/>
    <property type="gene ID" value="LPERR04G02930"/>
</dbReference>
<keyword evidence="1" id="KW-0479">Metal-binding</keyword>
<dbReference type="HOGENOM" id="CLU_1565133_0_0_1"/>
<keyword evidence="1" id="KW-0863">Zinc-finger</keyword>
<dbReference type="Proteomes" id="UP000032180">
    <property type="component" value="Chromosome 4"/>
</dbReference>
<dbReference type="GO" id="GO:0003714">
    <property type="term" value="F:transcription corepressor activity"/>
    <property type="evidence" value="ECO:0007669"/>
    <property type="project" value="InterPro"/>
</dbReference>
<dbReference type="GO" id="GO:0006357">
    <property type="term" value="P:regulation of transcription by RNA polymerase II"/>
    <property type="evidence" value="ECO:0007669"/>
    <property type="project" value="TreeGrafter"/>
</dbReference>
<protein>
    <recommendedName>
        <fullName evidence="5">Zinc finger PHD-type domain-containing protein</fullName>
    </recommendedName>
</protein>
<evidence type="ECO:0008006" key="5">
    <source>
        <dbReference type="Google" id="ProtNLM"/>
    </source>
</evidence>
<reference evidence="4" key="2">
    <citation type="submission" date="2013-12" db="EMBL/GenBank/DDBJ databases">
        <authorList>
            <person name="Yu Y."/>
            <person name="Lee S."/>
            <person name="de Baynast K."/>
            <person name="Wissotski M."/>
            <person name="Liu L."/>
            <person name="Talag J."/>
            <person name="Goicoechea J."/>
            <person name="Angelova A."/>
            <person name="Jetty R."/>
            <person name="Kudrna D."/>
            <person name="Golser W."/>
            <person name="Rivera L."/>
            <person name="Zhang J."/>
            <person name="Wing R."/>
        </authorList>
    </citation>
    <scope>NUCLEOTIDE SEQUENCE</scope>
</reference>
<evidence type="ECO:0000313" key="4">
    <source>
        <dbReference type="Proteomes" id="UP000032180"/>
    </source>
</evidence>
<dbReference type="InterPro" id="IPR011011">
    <property type="entry name" value="Znf_FYVE_PHD"/>
</dbReference>
<evidence type="ECO:0000313" key="3">
    <source>
        <dbReference type="EnsemblPlants" id="LPERR04G02930.1"/>
    </source>
</evidence>
<dbReference type="InterPro" id="IPR042163">
    <property type="entry name" value="PHF12"/>
</dbReference>
<dbReference type="PANTHER" id="PTHR46309">
    <property type="entry name" value="PHD FINGER PROTEIN 12"/>
    <property type="match status" value="1"/>
</dbReference>
<dbReference type="Gene3D" id="3.30.40.10">
    <property type="entry name" value="Zinc/RING finger domain, C3HC4 (zinc finger)"/>
    <property type="match status" value="1"/>
</dbReference>
<sequence>MRRSPLRPTSPQITLHSRNPLALARSPFRRNSLAPPRVSPPCRRHGRSSCSCQGSHCCSACVRRGSTYERVIAMRAQEKGKFSIEQEETISIAKRKLIAKTKKKMTPLNIDKVASSCSSSPVRKNGDGGGVAGGKDGNDDACGVCAGGGQLICCDTCPSTFYPDCLSIHQI</sequence>
<accession>A0A0D9W2Q0</accession>
<name>A0A0D9W2Q0_9ORYZ</name>
<keyword evidence="2" id="KW-0862">Zinc</keyword>
<reference evidence="3 4" key="1">
    <citation type="submission" date="2012-08" db="EMBL/GenBank/DDBJ databases">
        <title>Oryza genome evolution.</title>
        <authorList>
            <person name="Wing R.A."/>
        </authorList>
    </citation>
    <scope>NUCLEOTIDE SEQUENCE</scope>
</reference>
<dbReference type="AlphaFoldDB" id="A0A0D9W2Q0"/>
<dbReference type="InterPro" id="IPR013083">
    <property type="entry name" value="Znf_RING/FYVE/PHD"/>
</dbReference>
<dbReference type="Gramene" id="LPERR04G02930.1">
    <property type="protein sequence ID" value="LPERR04G02930.1"/>
    <property type="gene ID" value="LPERR04G02930"/>
</dbReference>
<keyword evidence="4" id="KW-1185">Reference proteome</keyword>
<reference evidence="3" key="3">
    <citation type="submission" date="2015-04" db="UniProtKB">
        <authorList>
            <consortium name="EnsemblPlants"/>
        </authorList>
    </citation>
    <scope>IDENTIFICATION</scope>
</reference>
<evidence type="ECO:0000256" key="2">
    <source>
        <dbReference type="ARBA" id="ARBA00022833"/>
    </source>
</evidence>
<dbReference type="GO" id="GO:0005634">
    <property type="term" value="C:nucleus"/>
    <property type="evidence" value="ECO:0007669"/>
    <property type="project" value="TreeGrafter"/>
</dbReference>